<reference evidence="1" key="1">
    <citation type="submission" date="2023-07" db="EMBL/GenBank/DDBJ databases">
        <title>Bacterial whole genome sequence for Sphingobium sp. HBC34.</title>
        <authorList>
            <person name="Le V."/>
            <person name="Ko S.-R."/>
            <person name="Ahn C.-Y."/>
            <person name="Oh H.-M."/>
        </authorList>
    </citation>
    <scope>NUCLEOTIDE SEQUENCE</scope>
    <source>
        <strain evidence="1">HBC34</strain>
    </source>
</reference>
<accession>A0ABT8ZJ92</accession>
<evidence type="ECO:0000313" key="2">
    <source>
        <dbReference type="Proteomes" id="UP001176471"/>
    </source>
</evidence>
<comment type="caution">
    <text evidence="1">The sequence shown here is derived from an EMBL/GenBank/DDBJ whole genome shotgun (WGS) entry which is preliminary data.</text>
</comment>
<dbReference type="EMBL" id="JAUQOM010000001">
    <property type="protein sequence ID" value="MDO7834218.1"/>
    <property type="molecule type" value="Genomic_DNA"/>
</dbReference>
<keyword evidence="2" id="KW-1185">Reference proteome</keyword>
<proteinExistence type="predicted"/>
<dbReference type="Proteomes" id="UP001176471">
    <property type="component" value="Unassembled WGS sequence"/>
</dbReference>
<evidence type="ECO:0008006" key="3">
    <source>
        <dbReference type="Google" id="ProtNLM"/>
    </source>
</evidence>
<gene>
    <name evidence="1" type="ORF">Q4610_04085</name>
</gene>
<dbReference type="RefSeq" id="WP_304534718.1">
    <property type="nucleotide sequence ID" value="NZ_JAUQOM010000001.1"/>
</dbReference>
<organism evidence="1 2">
    <name type="scientific">Sphingobium cyanobacteriorum</name>
    <dbReference type="NCBI Taxonomy" id="3063954"/>
    <lineage>
        <taxon>Bacteria</taxon>
        <taxon>Pseudomonadati</taxon>
        <taxon>Pseudomonadota</taxon>
        <taxon>Alphaproteobacteria</taxon>
        <taxon>Sphingomonadales</taxon>
        <taxon>Sphingomonadaceae</taxon>
        <taxon>Sphingobium</taxon>
    </lineage>
</organism>
<protein>
    <recommendedName>
        <fullName evidence="3">Pectate lyase superfamily protein domain-containing protein</fullName>
    </recommendedName>
</protein>
<evidence type="ECO:0000313" key="1">
    <source>
        <dbReference type="EMBL" id="MDO7834218.1"/>
    </source>
</evidence>
<name>A0ABT8ZJ92_9SPHN</name>
<sequence>MHSYSSSSVCNDGIEVDANNLSILFYRMGTSELQSVYADSAKDVTLPNPVGPESTGEWPSIFLDVSKMYRVVLQDGHGTTLIEADPYLPGVVDGLVAEFQTAGFLNTARAIAMPFADVASALDVLADGAYFSVITGCHRAVYRKNDCKAELLYSCPVPAELASWVMDAAGGKSSGTAGVETKSFLSAPVFTVILDAPANGMVDAGPDIQELHDTIAAEIAAGDYPTVIVQVPQGVYLIDSPVVIDKCAMLFVGTGFNVGPDIKSGTWFKVTDPNITPFTFKRLQVSPDVYDYPVRGSGFSNVAFFQEHNEDLSGTWSPTNYPHIIKCDNMLGEFFIENVYALRCNQFLNSVSSGRLRVNGLYGQFFKNIVTIDDSQDVPHIVGVHAWTYWSNHNKIMSYQQESTDFFIFGRVDTPFVDRIFCLGGRSLFHFKTGSGSTSKFTAGSIVADFCQYGLWIESNGFTGDIAALNSQHESVTDHGVPLAGAYSVYAPANSDSGNGPRFSIAGHHVQAVPGAAIKVEKANGVVDIGRAYYERLNQSGGSGATDVVTGSVVRFAIPPTIDNSGSCPLVSTGSAAAEQSIMQKVPAQAVNYLQASAAIAGAPASLQPIGTDTDIGVDVATKGGGLVRLRANGNTVARFGHIANGDTSLLVRKGVSYVEIKAEGATNGDMVISPTGAGCVWIPNGGWNTQHLRLGAYHMWVDTSGKLRIKNSAPTSSTDGAVVGTQS</sequence>